<sequence>MMPSTSFPARTYSRKSFKRSSESVKECTPEVKRRKLDDREGSTDVEEDSLPLRPPSRTPRDLSQIFEAVTSTTSSPEKSPGKLTKRMLSRSRTESSIASGSGSGGGSKNSSMSSILSRTPSLPVRVQSQSQAPSPTKPSISEAKQSPIPRPKTGRTYAGSSRSFLIPIPVNPASLEQLQEELDDEFASRESYSSLRTRWGVDESEDDPYAYRSPVRSASSASTPNASPSKRAKGKAKAHSDPTPLANGMLNPLKSITELRNQGESRRFLDEVGYLWEGLDTSNGPGLRRVSALEITTKLCDSEFARKAKAADFIASTWDLLCNAGGAQGKDTIMDILLAFFAALVSRDSASLTDLAQRHSSSLISALFNLLETSSPSTDPLTCISDPIQLRKLGYSKKDQHLLTTIHTAISDSSLFPEATRLSISLLTSHTLMSLPASLLTPTPVTMQALLSTLRSHLSALIEAPISAFTATSLRNDLRIAFLHVHNILSLLDAYLLGSWAPQSDALTSAIQEIFDDGRERWLSDGLVTLGTALELVNADRKGGQDEDKDKTQAASLVTLRLLVGVTHSDKMWCAKLTANDSCFGFILRTVLGGHAARLGKVKEEPDDKATVKRELSANGKQNGKAAMKVEEDSGQEPSRTTAKPDREEALDALCLALGVLTNLVQVNDEVKDTLRSTYVSTHCTLPRCLTTCKCTPRMTALEALTHVFRQLLPPPVVPNIKRESSPEPPDPSTLLAAAESRLLLSHLSLLFGLLMMDNTENQTVLLRLLPTPSSPSRYDGDKAKVDVLIGHAREFAYIYSNGEDGATAEEAARTSKRGKKAAPKKKSQPEDEEVAMEETEDNVVAGEEEPSAPAAPPVQSTSSEPEPSPPDDSMTGVESEVATPSALISLTMDERKAKMDALRQKRTASSKANRASLIEESAKAQITARDAARLEKQRKLAEMLRTKADAEERGEPDAVERAKNWEWTIEENDYWEKKKARKTRRADFEFHDDAHAARRRYKKDLDLLKPDMAAYNRQKELAMGLVPGSLTAFNPTASSSQMIPTAEEQRLAAENLYRDANTLIYGDNKPSEDAIDRVVSKINKDIDKKSKFSRKRTNEDEGDITYINEHNRVFNKKIARYYDKYTAEIRASFERGTAL</sequence>
<dbReference type="PANTHER" id="PTHR13264">
    <property type="entry name" value="GCIP-INTERACTING PROTEIN P29"/>
    <property type="match status" value="1"/>
</dbReference>
<dbReference type="GO" id="GO:0071014">
    <property type="term" value="C:post-mRNA release spliceosomal complex"/>
    <property type="evidence" value="ECO:0007669"/>
    <property type="project" value="TreeGrafter"/>
</dbReference>
<keyword evidence="6" id="KW-0507">mRNA processing</keyword>
<keyword evidence="8" id="KW-0508">mRNA splicing</keyword>
<feature type="compositionally biased region" description="Basic and acidic residues" evidence="10">
    <location>
        <begin position="19"/>
        <end position="42"/>
    </location>
</feature>
<keyword evidence="13" id="KW-1185">Reference proteome</keyword>
<keyword evidence="7" id="KW-0747">Spliceosome</keyword>
<evidence type="ECO:0000256" key="7">
    <source>
        <dbReference type="ARBA" id="ARBA00022728"/>
    </source>
</evidence>
<feature type="compositionally biased region" description="Basic residues" evidence="10">
    <location>
        <begin position="815"/>
        <end position="827"/>
    </location>
</feature>
<dbReference type="GO" id="GO:0071013">
    <property type="term" value="C:catalytic step 2 spliceosome"/>
    <property type="evidence" value="ECO:0007669"/>
    <property type="project" value="TreeGrafter"/>
</dbReference>
<evidence type="ECO:0000256" key="5">
    <source>
        <dbReference type="ARBA" id="ARBA00014745"/>
    </source>
</evidence>
<reference evidence="12 13" key="1">
    <citation type="journal article" date="2024" name="J Genomics">
        <title>Draft genome sequencing and assembly of Favolaschia claudopus CIRM-BRFM 2984 isolated from oak limbs.</title>
        <authorList>
            <person name="Navarro D."/>
            <person name="Drula E."/>
            <person name="Chaduli D."/>
            <person name="Cazenave R."/>
            <person name="Ahrendt S."/>
            <person name="Wang J."/>
            <person name="Lipzen A."/>
            <person name="Daum C."/>
            <person name="Barry K."/>
            <person name="Grigoriev I.V."/>
            <person name="Favel A."/>
            <person name="Rosso M.N."/>
            <person name="Martin F."/>
        </authorList>
    </citation>
    <scope>NUCLEOTIDE SEQUENCE [LARGE SCALE GENOMIC DNA]</scope>
    <source>
        <strain evidence="12 13">CIRM-BRFM 2984</strain>
    </source>
</reference>
<proteinExistence type="inferred from homology"/>
<dbReference type="Proteomes" id="UP001362999">
    <property type="component" value="Unassembled WGS sequence"/>
</dbReference>
<evidence type="ECO:0000256" key="9">
    <source>
        <dbReference type="ARBA" id="ARBA00023242"/>
    </source>
</evidence>
<dbReference type="Gene3D" id="1.25.10.10">
    <property type="entry name" value="Leucine-rich Repeat Variant"/>
    <property type="match status" value="1"/>
</dbReference>
<evidence type="ECO:0000259" key="11">
    <source>
        <dbReference type="Pfam" id="PF07814"/>
    </source>
</evidence>
<dbReference type="Pfam" id="PF08231">
    <property type="entry name" value="SYF2"/>
    <property type="match status" value="1"/>
</dbReference>
<comment type="similarity">
    <text evidence="3">Belongs to the SYF2 family.</text>
</comment>
<dbReference type="EMBL" id="JAWWNJ010000024">
    <property type="protein sequence ID" value="KAK7031563.1"/>
    <property type="molecule type" value="Genomic_DNA"/>
</dbReference>
<comment type="caution">
    <text evidence="12">The sequence shown here is derived from an EMBL/GenBank/DDBJ whole genome shotgun (WGS) entry which is preliminary data.</text>
</comment>
<evidence type="ECO:0000256" key="6">
    <source>
        <dbReference type="ARBA" id="ARBA00022664"/>
    </source>
</evidence>
<evidence type="ECO:0000256" key="3">
    <source>
        <dbReference type="ARBA" id="ARBA00010028"/>
    </source>
</evidence>
<name>A0AAW0C1N8_9AGAR</name>
<feature type="region of interest" description="Disordered" evidence="10">
    <location>
        <begin position="204"/>
        <end position="250"/>
    </location>
</feature>
<evidence type="ECO:0000256" key="2">
    <source>
        <dbReference type="ARBA" id="ARBA00004123"/>
    </source>
</evidence>
<feature type="compositionally biased region" description="Basic and acidic residues" evidence="10">
    <location>
        <begin position="604"/>
        <end position="616"/>
    </location>
</feature>
<protein>
    <recommendedName>
        <fullName evidence="5">Pre-mRNA-splicing factor SYF2</fullName>
    </recommendedName>
    <alternativeName>
        <fullName evidence="4">Pre-mRNA-splicing factor syf2</fullName>
    </alternativeName>
</protein>
<comment type="subcellular location">
    <subcellularLocation>
        <location evidence="2">Nucleus</location>
    </subcellularLocation>
</comment>
<dbReference type="InterPro" id="IPR011989">
    <property type="entry name" value="ARM-like"/>
</dbReference>
<dbReference type="Pfam" id="PF07814">
    <property type="entry name" value="WAPL"/>
    <property type="match status" value="1"/>
</dbReference>
<feature type="domain" description="Wings apart-like protein C-terminal" evidence="11">
    <location>
        <begin position="253"/>
        <end position="580"/>
    </location>
</feature>
<evidence type="ECO:0000256" key="8">
    <source>
        <dbReference type="ARBA" id="ARBA00023187"/>
    </source>
</evidence>
<evidence type="ECO:0000256" key="10">
    <source>
        <dbReference type="SAM" id="MobiDB-lite"/>
    </source>
</evidence>
<dbReference type="GO" id="GO:0000974">
    <property type="term" value="C:Prp19 complex"/>
    <property type="evidence" value="ECO:0007669"/>
    <property type="project" value="TreeGrafter"/>
</dbReference>
<feature type="compositionally biased region" description="Low complexity" evidence="10">
    <location>
        <begin position="108"/>
        <end position="118"/>
    </location>
</feature>
<feature type="compositionally biased region" description="Low complexity" evidence="10">
    <location>
        <begin position="217"/>
        <end position="229"/>
    </location>
</feature>
<organism evidence="12 13">
    <name type="scientific">Favolaschia claudopus</name>
    <dbReference type="NCBI Taxonomy" id="2862362"/>
    <lineage>
        <taxon>Eukaryota</taxon>
        <taxon>Fungi</taxon>
        <taxon>Dikarya</taxon>
        <taxon>Basidiomycota</taxon>
        <taxon>Agaricomycotina</taxon>
        <taxon>Agaricomycetes</taxon>
        <taxon>Agaricomycetidae</taxon>
        <taxon>Agaricales</taxon>
        <taxon>Marasmiineae</taxon>
        <taxon>Mycenaceae</taxon>
        <taxon>Favolaschia</taxon>
    </lineage>
</organism>
<gene>
    <name evidence="12" type="ORF">R3P38DRAFT_3265597</name>
</gene>
<dbReference type="GO" id="GO:0006397">
    <property type="term" value="P:mRNA processing"/>
    <property type="evidence" value="ECO:0007669"/>
    <property type="project" value="UniProtKB-KW"/>
</dbReference>
<evidence type="ECO:0000313" key="13">
    <source>
        <dbReference type="Proteomes" id="UP001362999"/>
    </source>
</evidence>
<accession>A0AAW0C1N8</accession>
<feature type="region of interest" description="Disordered" evidence="10">
    <location>
        <begin position="604"/>
        <end position="646"/>
    </location>
</feature>
<feature type="compositionally biased region" description="Polar residues" evidence="10">
    <location>
        <begin position="126"/>
        <end position="144"/>
    </location>
</feature>
<feature type="region of interest" description="Disordered" evidence="10">
    <location>
        <begin position="810"/>
        <end position="892"/>
    </location>
</feature>
<dbReference type="GO" id="GO:0008380">
    <property type="term" value="P:RNA splicing"/>
    <property type="evidence" value="ECO:0007669"/>
    <property type="project" value="UniProtKB-KW"/>
</dbReference>
<dbReference type="PANTHER" id="PTHR13264:SF5">
    <property type="entry name" value="PRE-MRNA-SPLICING FACTOR SYF2"/>
    <property type="match status" value="1"/>
</dbReference>
<dbReference type="AlphaFoldDB" id="A0AAW0C1N8"/>
<keyword evidence="9" id="KW-0539">Nucleus</keyword>
<evidence type="ECO:0000256" key="4">
    <source>
        <dbReference type="ARBA" id="ARBA00013557"/>
    </source>
</evidence>
<feature type="region of interest" description="Disordered" evidence="10">
    <location>
        <begin position="1"/>
        <end position="160"/>
    </location>
</feature>
<dbReference type="InterPro" id="IPR013260">
    <property type="entry name" value="mRNA_splic_SYF2"/>
</dbReference>
<feature type="compositionally biased region" description="Acidic residues" evidence="10">
    <location>
        <begin position="831"/>
        <end position="851"/>
    </location>
</feature>
<dbReference type="InterPro" id="IPR022771">
    <property type="entry name" value="WAPL_C"/>
</dbReference>
<comment type="function">
    <text evidence="1">Involved in pre-mRNA splicing.</text>
</comment>
<evidence type="ECO:0000313" key="12">
    <source>
        <dbReference type="EMBL" id="KAK7031563.1"/>
    </source>
</evidence>
<evidence type="ECO:0000256" key="1">
    <source>
        <dbReference type="ARBA" id="ARBA00003777"/>
    </source>
</evidence>